<dbReference type="OrthoDB" id="121974at2"/>
<accession>A0A2T5RIX7</accession>
<dbReference type="SUPFAM" id="SSF54427">
    <property type="entry name" value="NTF2-like"/>
    <property type="match status" value="1"/>
</dbReference>
<evidence type="ECO:0000259" key="1">
    <source>
        <dbReference type="Pfam" id="PF14534"/>
    </source>
</evidence>
<proteinExistence type="predicted"/>
<dbReference type="InterPro" id="IPR027843">
    <property type="entry name" value="DUF4440"/>
</dbReference>
<dbReference type="EMBL" id="QAXS01000017">
    <property type="protein sequence ID" value="PTV98375.1"/>
    <property type="molecule type" value="Genomic_DNA"/>
</dbReference>
<dbReference type="AlphaFoldDB" id="A0A2T5RIX7"/>
<organism evidence="2 3">
    <name type="scientific">Halanaerobium saccharolyticum</name>
    <dbReference type="NCBI Taxonomy" id="43595"/>
    <lineage>
        <taxon>Bacteria</taxon>
        <taxon>Bacillati</taxon>
        <taxon>Bacillota</taxon>
        <taxon>Clostridia</taxon>
        <taxon>Halanaerobiales</taxon>
        <taxon>Halanaerobiaceae</taxon>
        <taxon>Halanaerobium</taxon>
    </lineage>
</organism>
<comment type="caution">
    <text evidence="2">The sequence shown here is derived from an EMBL/GenBank/DDBJ whole genome shotgun (WGS) entry which is preliminary data.</text>
</comment>
<dbReference type="Gene3D" id="3.10.450.50">
    <property type="match status" value="1"/>
</dbReference>
<reference evidence="2 3" key="1">
    <citation type="submission" date="2018-04" db="EMBL/GenBank/DDBJ databases">
        <title>Subsurface microbial communities from deep shales in Ohio and West Virginia, USA.</title>
        <authorList>
            <person name="Wrighton K."/>
        </authorList>
    </citation>
    <scope>NUCLEOTIDE SEQUENCE [LARGE SCALE GENOMIC DNA]</scope>
    <source>
        <strain evidence="2 3">WC1</strain>
    </source>
</reference>
<feature type="domain" description="DUF4440" evidence="1">
    <location>
        <begin position="10"/>
        <end position="115"/>
    </location>
</feature>
<dbReference type="Pfam" id="PF14534">
    <property type="entry name" value="DUF4440"/>
    <property type="match status" value="1"/>
</dbReference>
<sequence length="128" mass="14837">MDSDFLKEHILNLEKSLLKPEVRLSAEKVSGLLSDEFTEYCSSGKIYKYKKGDVINSKDNSDVQIWKIKDFSIDILAEDIILAKYKAIKNNKLEDKKICSIRSSIWKYIEGSWKMIFHQGTLTNQKIT</sequence>
<evidence type="ECO:0000313" key="3">
    <source>
        <dbReference type="Proteomes" id="UP000244089"/>
    </source>
</evidence>
<evidence type="ECO:0000313" key="2">
    <source>
        <dbReference type="EMBL" id="PTV98375.1"/>
    </source>
</evidence>
<gene>
    <name evidence="2" type="ORF">C8C76_11732</name>
</gene>
<dbReference type="InterPro" id="IPR032710">
    <property type="entry name" value="NTF2-like_dom_sf"/>
</dbReference>
<dbReference type="Proteomes" id="UP000244089">
    <property type="component" value="Unassembled WGS sequence"/>
</dbReference>
<dbReference type="RefSeq" id="WP_108140502.1">
    <property type="nucleotide sequence ID" value="NZ_QAXS01000017.1"/>
</dbReference>
<name>A0A2T5RIX7_9FIRM</name>
<protein>
    <recommendedName>
        <fullName evidence="1">DUF4440 domain-containing protein</fullName>
    </recommendedName>
</protein>